<organism evidence="9 10">
    <name type="scientific">Aplosporella prunicola CBS 121167</name>
    <dbReference type="NCBI Taxonomy" id="1176127"/>
    <lineage>
        <taxon>Eukaryota</taxon>
        <taxon>Fungi</taxon>
        <taxon>Dikarya</taxon>
        <taxon>Ascomycota</taxon>
        <taxon>Pezizomycotina</taxon>
        <taxon>Dothideomycetes</taxon>
        <taxon>Dothideomycetes incertae sedis</taxon>
        <taxon>Botryosphaeriales</taxon>
        <taxon>Aplosporellaceae</taxon>
        <taxon>Aplosporella</taxon>
    </lineage>
</organism>
<dbReference type="InterPro" id="IPR036388">
    <property type="entry name" value="WH-like_DNA-bd_sf"/>
</dbReference>
<evidence type="ECO:0000256" key="3">
    <source>
        <dbReference type="ARBA" id="ARBA00007749"/>
    </source>
</evidence>
<dbReference type="Gene3D" id="3.60.15.10">
    <property type="entry name" value="Ribonuclease Z/Hydroxyacylglutathione hydrolase-like"/>
    <property type="match status" value="1"/>
</dbReference>
<dbReference type="PANTHER" id="PTHR23131:SF2">
    <property type="entry name" value="LACTAMASE-LIKE PROTEIN APTB-RELATED"/>
    <property type="match status" value="1"/>
</dbReference>
<dbReference type="AlphaFoldDB" id="A0A6A6AZ47"/>
<dbReference type="InterPro" id="IPR047921">
    <property type="entry name" value="LACTB2-like_MBL-fold"/>
</dbReference>
<accession>A0A6A6AZ47</accession>
<feature type="domain" description="Metallo-beta-lactamase" evidence="8">
    <location>
        <begin position="51"/>
        <end position="207"/>
    </location>
</feature>
<keyword evidence="5" id="KW-0378">Hydrolase</keyword>
<evidence type="ECO:0000256" key="5">
    <source>
        <dbReference type="ARBA" id="ARBA00022801"/>
    </source>
</evidence>
<sequence>MALRIPFDQGFWQEYLSGQEAKLPALPDVEDVTERVIRIMGGNPGSMQLQGTNTYLVGTGLTRILIDTGEGLPVWIARVIQLLSSRGLSISHVLLTHWHGDHTGGVPSLIAHDPRLATCVYKAQPDSNQHPIADGQEFRVAGATLRAVFTPGHAVDHMVFVLAEEDALFTGDNVLGHGYAVVQDLGPYMGSLRRMQGLGCERAYPAHGATITDLPAKMAEYIHHKEVRVRQVCAALLKRKVELERAGRRGLGGLTLREIVRAIYGHVPNEMADKALVPFLTQVLWMLAEDGVVGFEPGDPINRRWFVKQHAPGAKGYLD</sequence>
<keyword evidence="6" id="KW-0862">Zinc</keyword>
<comment type="catalytic activity">
    <reaction evidence="7">
        <text>(3R)-atrochrysone 2-carbonyl-[ACP] + H2O = (3R)-atrochrysone 2-carboxylate + holo-[ACP] + H(+)</text>
        <dbReference type="Rhea" id="RHEA:64236"/>
        <dbReference type="Rhea" id="RHEA-COMP:9685"/>
        <dbReference type="Rhea" id="RHEA-COMP:20479"/>
        <dbReference type="ChEBI" id="CHEBI:15377"/>
        <dbReference type="ChEBI" id="CHEBI:15378"/>
        <dbReference type="ChEBI" id="CHEBI:64479"/>
        <dbReference type="ChEBI" id="CHEBI:234107"/>
        <dbReference type="ChEBI" id="CHEBI:234110"/>
    </reaction>
    <physiologicalReaction direction="left-to-right" evidence="7">
        <dbReference type="Rhea" id="RHEA:64237"/>
    </physiologicalReaction>
</comment>
<gene>
    <name evidence="9" type="ORF">K452DRAFT_238155</name>
</gene>
<dbReference type="GO" id="GO:0046872">
    <property type="term" value="F:metal ion binding"/>
    <property type="evidence" value="ECO:0007669"/>
    <property type="project" value="UniProtKB-KW"/>
</dbReference>
<dbReference type="SUPFAM" id="SSF56281">
    <property type="entry name" value="Metallo-hydrolase/oxidoreductase"/>
    <property type="match status" value="1"/>
</dbReference>
<keyword evidence="4" id="KW-0479">Metal-binding</keyword>
<dbReference type="PANTHER" id="PTHR23131">
    <property type="entry name" value="ENDORIBONUCLEASE LACTB2"/>
    <property type="match status" value="1"/>
</dbReference>
<dbReference type="OrthoDB" id="17458at2759"/>
<evidence type="ECO:0000256" key="4">
    <source>
        <dbReference type="ARBA" id="ARBA00022723"/>
    </source>
</evidence>
<dbReference type="InterPro" id="IPR050662">
    <property type="entry name" value="Sec-metab_biosynth-thioest"/>
</dbReference>
<dbReference type="RefSeq" id="XP_033391775.1">
    <property type="nucleotide sequence ID" value="XM_033537642.1"/>
</dbReference>
<evidence type="ECO:0000256" key="2">
    <source>
        <dbReference type="ARBA" id="ARBA00005179"/>
    </source>
</evidence>
<dbReference type="EMBL" id="ML995536">
    <property type="protein sequence ID" value="KAF2136057.1"/>
    <property type="molecule type" value="Genomic_DNA"/>
</dbReference>
<comment type="similarity">
    <text evidence="3">Belongs to the metallo-beta-lactamase superfamily.</text>
</comment>
<protein>
    <recommendedName>
        <fullName evidence="8">Metallo-beta-lactamase domain-containing protein</fullName>
    </recommendedName>
</protein>
<evidence type="ECO:0000256" key="1">
    <source>
        <dbReference type="ARBA" id="ARBA00001947"/>
    </source>
</evidence>
<proteinExistence type="inferred from homology"/>
<evidence type="ECO:0000256" key="6">
    <source>
        <dbReference type="ARBA" id="ARBA00022833"/>
    </source>
</evidence>
<dbReference type="CDD" id="cd07722">
    <property type="entry name" value="LACTB2-like_MBL-fold"/>
    <property type="match status" value="1"/>
</dbReference>
<evidence type="ECO:0000313" key="10">
    <source>
        <dbReference type="Proteomes" id="UP000799438"/>
    </source>
</evidence>
<evidence type="ECO:0000256" key="7">
    <source>
        <dbReference type="ARBA" id="ARBA00050605"/>
    </source>
</evidence>
<dbReference type="InterPro" id="IPR036866">
    <property type="entry name" value="RibonucZ/Hydroxyglut_hydro"/>
</dbReference>
<evidence type="ECO:0000259" key="8">
    <source>
        <dbReference type="SMART" id="SM00849"/>
    </source>
</evidence>
<dbReference type="InterPro" id="IPR001279">
    <property type="entry name" value="Metallo-B-lactamas"/>
</dbReference>
<evidence type="ECO:0000313" key="9">
    <source>
        <dbReference type="EMBL" id="KAF2136057.1"/>
    </source>
</evidence>
<dbReference type="SMART" id="SM00849">
    <property type="entry name" value="Lactamase_B"/>
    <property type="match status" value="1"/>
</dbReference>
<keyword evidence="10" id="KW-1185">Reference proteome</keyword>
<comment type="cofactor">
    <cofactor evidence="1">
        <name>Zn(2+)</name>
        <dbReference type="ChEBI" id="CHEBI:29105"/>
    </cofactor>
</comment>
<dbReference type="Proteomes" id="UP000799438">
    <property type="component" value="Unassembled WGS sequence"/>
</dbReference>
<dbReference type="Gene3D" id="1.10.10.10">
    <property type="entry name" value="Winged helix-like DNA-binding domain superfamily/Winged helix DNA-binding domain"/>
    <property type="match status" value="1"/>
</dbReference>
<dbReference type="GO" id="GO:0044550">
    <property type="term" value="P:secondary metabolite biosynthetic process"/>
    <property type="evidence" value="ECO:0007669"/>
    <property type="project" value="UniProtKB-ARBA"/>
</dbReference>
<comment type="pathway">
    <text evidence="2">Secondary metabolite biosynthesis.</text>
</comment>
<reference evidence="9" key="1">
    <citation type="journal article" date="2020" name="Stud. Mycol.">
        <title>101 Dothideomycetes genomes: a test case for predicting lifestyles and emergence of pathogens.</title>
        <authorList>
            <person name="Haridas S."/>
            <person name="Albert R."/>
            <person name="Binder M."/>
            <person name="Bloem J."/>
            <person name="Labutti K."/>
            <person name="Salamov A."/>
            <person name="Andreopoulos B."/>
            <person name="Baker S."/>
            <person name="Barry K."/>
            <person name="Bills G."/>
            <person name="Bluhm B."/>
            <person name="Cannon C."/>
            <person name="Castanera R."/>
            <person name="Culley D."/>
            <person name="Daum C."/>
            <person name="Ezra D."/>
            <person name="Gonzalez J."/>
            <person name="Henrissat B."/>
            <person name="Kuo A."/>
            <person name="Liang C."/>
            <person name="Lipzen A."/>
            <person name="Lutzoni F."/>
            <person name="Magnuson J."/>
            <person name="Mondo S."/>
            <person name="Nolan M."/>
            <person name="Ohm R."/>
            <person name="Pangilinan J."/>
            <person name="Park H.-J."/>
            <person name="Ramirez L."/>
            <person name="Alfaro M."/>
            <person name="Sun H."/>
            <person name="Tritt A."/>
            <person name="Yoshinaga Y."/>
            <person name="Zwiers L.-H."/>
            <person name="Turgeon B."/>
            <person name="Goodwin S."/>
            <person name="Spatafora J."/>
            <person name="Crous P."/>
            <person name="Grigoriev I."/>
        </authorList>
    </citation>
    <scope>NUCLEOTIDE SEQUENCE</scope>
    <source>
        <strain evidence="9">CBS 121167</strain>
    </source>
</reference>
<name>A0A6A6AZ47_9PEZI</name>
<dbReference type="GO" id="GO:0016787">
    <property type="term" value="F:hydrolase activity"/>
    <property type="evidence" value="ECO:0007669"/>
    <property type="project" value="UniProtKB-KW"/>
</dbReference>
<dbReference type="FunFam" id="3.60.15.10:FF:000041">
    <property type="entry name" value="Metallo-beta-lactamase domain protein"/>
    <property type="match status" value="1"/>
</dbReference>
<dbReference type="GeneID" id="54295138"/>
<dbReference type="Pfam" id="PF00753">
    <property type="entry name" value="Lactamase_B"/>
    <property type="match status" value="2"/>
</dbReference>